<gene>
    <name evidence="1" type="ORF">RIF29_38435</name>
</gene>
<dbReference type="Proteomes" id="UP001372338">
    <property type="component" value="Unassembled WGS sequence"/>
</dbReference>
<proteinExistence type="predicted"/>
<evidence type="ECO:0000313" key="2">
    <source>
        <dbReference type="Proteomes" id="UP001372338"/>
    </source>
</evidence>
<organism evidence="1 2">
    <name type="scientific">Crotalaria pallida</name>
    <name type="common">Smooth rattlebox</name>
    <name type="synonym">Crotalaria striata</name>
    <dbReference type="NCBI Taxonomy" id="3830"/>
    <lineage>
        <taxon>Eukaryota</taxon>
        <taxon>Viridiplantae</taxon>
        <taxon>Streptophyta</taxon>
        <taxon>Embryophyta</taxon>
        <taxon>Tracheophyta</taxon>
        <taxon>Spermatophyta</taxon>
        <taxon>Magnoliopsida</taxon>
        <taxon>eudicotyledons</taxon>
        <taxon>Gunneridae</taxon>
        <taxon>Pentapetalae</taxon>
        <taxon>rosids</taxon>
        <taxon>fabids</taxon>
        <taxon>Fabales</taxon>
        <taxon>Fabaceae</taxon>
        <taxon>Papilionoideae</taxon>
        <taxon>50 kb inversion clade</taxon>
        <taxon>genistoids sensu lato</taxon>
        <taxon>core genistoids</taxon>
        <taxon>Crotalarieae</taxon>
        <taxon>Crotalaria</taxon>
    </lineage>
</organism>
<protein>
    <submittedName>
        <fullName evidence="1">Uncharacterized protein</fullName>
    </submittedName>
</protein>
<name>A0AAN9HNS1_CROPI</name>
<dbReference type="EMBL" id="JAYWIO010000008">
    <property type="protein sequence ID" value="KAK7243629.1"/>
    <property type="molecule type" value="Genomic_DNA"/>
</dbReference>
<reference evidence="1 2" key="1">
    <citation type="submission" date="2024-01" db="EMBL/GenBank/DDBJ databases">
        <title>The genomes of 5 underutilized Papilionoideae crops provide insights into root nodulation and disease resistanc.</title>
        <authorList>
            <person name="Yuan L."/>
        </authorList>
    </citation>
    <scope>NUCLEOTIDE SEQUENCE [LARGE SCALE GENOMIC DNA]</scope>
    <source>
        <strain evidence="1">ZHUSHIDOU_FW_LH</strain>
        <tissue evidence="1">Leaf</tissue>
    </source>
</reference>
<dbReference type="AlphaFoldDB" id="A0AAN9HNS1"/>
<comment type="caution">
    <text evidence="1">The sequence shown here is derived from an EMBL/GenBank/DDBJ whole genome shotgun (WGS) entry which is preliminary data.</text>
</comment>
<keyword evidence="2" id="KW-1185">Reference proteome</keyword>
<evidence type="ECO:0000313" key="1">
    <source>
        <dbReference type="EMBL" id="KAK7243629.1"/>
    </source>
</evidence>
<sequence length="103" mass="11787">MLLFRDISLYEHALYSIYTPDIRTITNSIMNPSITYSLSFGTFNVWNYNTLSHTTWMLIIIGGHAESYKLSTITDSLSDGDQLVDGILEHFTRTKLTTLEDMT</sequence>
<accession>A0AAN9HNS1</accession>